<dbReference type="AlphaFoldDB" id="A0A5B8VYS0"/>
<dbReference type="EMBL" id="CP042437">
    <property type="protein sequence ID" value="QEC75458.1"/>
    <property type="molecule type" value="Genomic_DNA"/>
</dbReference>
<dbReference type="Proteomes" id="UP000321362">
    <property type="component" value="Chromosome"/>
</dbReference>
<protein>
    <submittedName>
        <fullName evidence="2">SH3 domain-containing protein</fullName>
    </submittedName>
</protein>
<dbReference type="RefSeq" id="WP_147052604.1">
    <property type="nucleotide sequence ID" value="NZ_CP042437.1"/>
</dbReference>
<feature type="signal peptide" evidence="1">
    <location>
        <begin position="1"/>
        <end position="21"/>
    </location>
</feature>
<gene>
    <name evidence="2" type="ORF">FSB76_05670</name>
</gene>
<dbReference type="Gene3D" id="2.30.30.40">
    <property type="entry name" value="SH3 Domains"/>
    <property type="match status" value="1"/>
</dbReference>
<keyword evidence="3" id="KW-1185">Reference proteome</keyword>
<dbReference type="KEGG" id="mgk:FSB76_05670"/>
<evidence type="ECO:0000313" key="3">
    <source>
        <dbReference type="Proteomes" id="UP000321362"/>
    </source>
</evidence>
<evidence type="ECO:0000256" key="1">
    <source>
        <dbReference type="SAM" id="SignalP"/>
    </source>
</evidence>
<proteinExistence type="predicted"/>
<keyword evidence="1" id="KW-0732">Signal</keyword>
<evidence type="ECO:0000313" key="2">
    <source>
        <dbReference type="EMBL" id="QEC75458.1"/>
    </source>
</evidence>
<accession>A0A5B8VYS0</accession>
<name>A0A5B8VYS0_9SPHI</name>
<dbReference type="OrthoDB" id="944473at2"/>
<sequence length="220" mass="24010">MKKLIASTTAFVLFVTITFNAGAQANNASKSLKVWLLAGVNLKNGPADNSKTIATIPYGTIVKPVKPEAGAKTLTVDFNTAALKEPYKLSGKWIKVEFKGKGGYLFDGYLSAMPALEMDDHGFVETEDAYLKRNYGVLKIAKRIPKKGAKETSIYYKNGAVTTETYFDGCADHKLLLKNISLNEAMLFENVLHKNADAAQNIKVEKQQAGGVKISSYDCD</sequence>
<feature type="chain" id="PRO_5022675658" evidence="1">
    <location>
        <begin position="22"/>
        <end position="220"/>
    </location>
</feature>
<organism evidence="2 3">
    <name type="scientific">Mucilaginibacter ginsenosidivorax</name>
    <dbReference type="NCBI Taxonomy" id="862126"/>
    <lineage>
        <taxon>Bacteria</taxon>
        <taxon>Pseudomonadati</taxon>
        <taxon>Bacteroidota</taxon>
        <taxon>Sphingobacteriia</taxon>
        <taxon>Sphingobacteriales</taxon>
        <taxon>Sphingobacteriaceae</taxon>
        <taxon>Mucilaginibacter</taxon>
    </lineage>
</organism>
<reference evidence="2 3" key="1">
    <citation type="journal article" date="2013" name="J. Microbiol.">
        <title>Mucilaginibacter ginsenosidivorax sp. nov., with ginsenoside converting activity isolated from sediment.</title>
        <authorList>
            <person name="Kim J.K."/>
            <person name="Choi T.E."/>
            <person name="Liu Q.M."/>
            <person name="Park H.Y."/>
            <person name="Yi T.H."/>
            <person name="Yoon M.H."/>
            <person name="Kim S.C."/>
            <person name="Im W.T."/>
        </authorList>
    </citation>
    <scope>NUCLEOTIDE SEQUENCE [LARGE SCALE GENOMIC DNA]</scope>
    <source>
        <strain evidence="2 3">KHI28</strain>
    </source>
</reference>